<protein>
    <submittedName>
        <fullName evidence="1">Uncharacterized protein</fullName>
    </submittedName>
</protein>
<evidence type="ECO:0000313" key="2">
    <source>
        <dbReference type="Proteomes" id="UP000003107"/>
    </source>
</evidence>
<evidence type="ECO:0000313" key="1">
    <source>
        <dbReference type="EMBL" id="EET79734.1"/>
    </source>
</evidence>
<proteinExistence type="predicted"/>
<accession>C6RG39</accession>
<comment type="caution">
    <text evidence="1">The sequence shown here is derived from an EMBL/GenBank/DDBJ whole genome shotgun (WGS) entry which is preliminary data.</text>
</comment>
<keyword evidence="2" id="KW-1185">Reference proteome</keyword>
<organism evidence="1 2">
    <name type="scientific">Campylobacter showae RM3277</name>
    <dbReference type="NCBI Taxonomy" id="553219"/>
    <lineage>
        <taxon>Bacteria</taxon>
        <taxon>Pseudomonadati</taxon>
        <taxon>Campylobacterota</taxon>
        <taxon>Epsilonproteobacteria</taxon>
        <taxon>Campylobacterales</taxon>
        <taxon>Campylobacteraceae</taxon>
        <taxon>Campylobacter</taxon>
    </lineage>
</organism>
<dbReference type="Proteomes" id="UP000003107">
    <property type="component" value="Unassembled WGS sequence"/>
</dbReference>
<dbReference type="EMBL" id="ACVQ01000018">
    <property type="protein sequence ID" value="EET79734.1"/>
    <property type="molecule type" value="Genomic_DNA"/>
</dbReference>
<dbReference type="AlphaFoldDB" id="C6RG39"/>
<reference evidence="1 2" key="1">
    <citation type="submission" date="2009-07" db="EMBL/GenBank/DDBJ databases">
        <authorList>
            <person name="Madupu R."/>
            <person name="Sebastian Y."/>
            <person name="Durkin A.S."/>
            <person name="Torralba M."/>
            <person name="Methe B."/>
            <person name="Sutton G.G."/>
            <person name="Strausberg R.L."/>
            <person name="Nelson K.E."/>
        </authorList>
    </citation>
    <scope>NUCLEOTIDE SEQUENCE [LARGE SCALE GENOMIC DNA]</scope>
    <source>
        <strain evidence="1 2">RM3277</strain>
    </source>
</reference>
<sequence length="51" mass="5618">MPLFFEPPLAVIPPEGEVKNEQPLIKNTKNRLKNINLALLGCGKFGSNRAV</sequence>
<gene>
    <name evidence="1" type="ORF">CAMSH0001_2302</name>
</gene>
<dbReference type="STRING" id="553219.CAMSH0001_2302"/>
<name>C6RG39_9BACT</name>